<feature type="domain" description="N-acetyltransferase" evidence="13">
    <location>
        <begin position="150"/>
        <end position="292"/>
    </location>
</feature>
<protein>
    <recommendedName>
        <fullName evidence="5">N-alpha-acetyltransferase 40</fullName>
        <ecNumber evidence="4">2.3.1.257</ecNumber>
    </recommendedName>
</protein>
<gene>
    <name evidence="14" type="ORF">TGP89_230060</name>
</gene>
<name>A0A086L2B7_TOXGO</name>
<reference evidence="14 15" key="1">
    <citation type="submission" date="2014-03" db="EMBL/GenBank/DDBJ databases">
        <authorList>
            <person name="Sibley D."/>
            <person name="Venepally P."/>
            <person name="Karamycheva S."/>
            <person name="Hadjithomas M."/>
            <person name="Khan A."/>
            <person name="Brunk B."/>
            <person name="Roos D."/>
            <person name="Caler E."/>
            <person name="Lorenzi H."/>
        </authorList>
    </citation>
    <scope>NUCLEOTIDE SEQUENCE [LARGE SCALE GENOMIC DNA]</scope>
    <source>
        <strain evidence="15">p89</strain>
    </source>
</reference>
<organism evidence="14 15">
    <name type="scientific">Toxoplasma gondii p89</name>
    <dbReference type="NCBI Taxonomy" id="943119"/>
    <lineage>
        <taxon>Eukaryota</taxon>
        <taxon>Sar</taxon>
        <taxon>Alveolata</taxon>
        <taxon>Apicomplexa</taxon>
        <taxon>Conoidasida</taxon>
        <taxon>Coccidia</taxon>
        <taxon>Eucoccidiorida</taxon>
        <taxon>Eimeriorina</taxon>
        <taxon>Sarcocystidae</taxon>
        <taxon>Toxoplasma</taxon>
    </lineage>
</organism>
<dbReference type="OrthoDB" id="424551at2759"/>
<evidence type="ECO:0000256" key="6">
    <source>
        <dbReference type="ARBA" id="ARBA00022490"/>
    </source>
</evidence>
<evidence type="ECO:0000313" key="15">
    <source>
        <dbReference type="Proteomes" id="UP000028828"/>
    </source>
</evidence>
<dbReference type="PROSITE" id="PS51186">
    <property type="entry name" value="GNAT"/>
    <property type="match status" value="1"/>
</dbReference>
<evidence type="ECO:0000256" key="4">
    <source>
        <dbReference type="ARBA" id="ARBA00012950"/>
    </source>
</evidence>
<feature type="compositionally biased region" description="Basic and acidic residues" evidence="12">
    <location>
        <begin position="35"/>
        <end position="50"/>
    </location>
</feature>
<evidence type="ECO:0000256" key="12">
    <source>
        <dbReference type="SAM" id="MobiDB-lite"/>
    </source>
</evidence>
<dbReference type="PANTHER" id="PTHR20531:SF1">
    <property type="entry name" value="N-ALPHA-ACETYLTRANSFERASE 40"/>
    <property type="match status" value="1"/>
</dbReference>
<dbReference type="GO" id="GO:0005634">
    <property type="term" value="C:nucleus"/>
    <property type="evidence" value="ECO:0007669"/>
    <property type="project" value="UniProtKB-SubCell"/>
</dbReference>
<keyword evidence="7 14" id="KW-0808">Transferase</keyword>
<dbReference type="Gene3D" id="3.40.630.30">
    <property type="match status" value="1"/>
</dbReference>
<dbReference type="Proteomes" id="UP000028828">
    <property type="component" value="Unassembled WGS sequence"/>
</dbReference>
<keyword evidence="9" id="KW-0012">Acyltransferase</keyword>
<evidence type="ECO:0000256" key="7">
    <source>
        <dbReference type="ARBA" id="ARBA00022679"/>
    </source>
</evidence>
<dbReference type="GO" id="GO:0005737">
    <property type="term" value="C:cytoplasm"/>
    <property type="evidence" value="ECO:0007669"/>
    <property type="project" value="UniProtKB-SubCell"/>
</dbReference>
<evidence type="ECO:0000256" key="9">
    <source>
        <dbReference type="ARBA" id="ARBA00023315"/>
    </source>
</evidence>
<sequence length="333" mass="37232">MPLAPSVGSRVVQGAMAEDGRSKAPKAANKSGKLKKQEKASRRLKREEQRAAAAAVEQTVRTAKGLANFFALATPNRRFRGGQGASAASGQQPQEKPVEKRDFAIYDCPAPALLAVNASLSEEIFKITSENMKNLYNKVNFMEKGWDDDFKRKELTHEDARLLVVLTEADETSTPVSRESDDSAALKDVSPQRLAGFLHYRFEVEEATAVVYVYELQIKRAYQRMSVGRRLMLLLELAARAFNKANGPLKFDKLMCTVIKENEGAVRFYKTLCGFVVDESDPSNFVNEKLQEQLLHALQKSSKGSAAAKMLEQAQEEEEEDEECEYEILKKNL</sequence>
<evidence type="ECO:0000256" key="11">
    <source>
        <dbReference type="ARBA" id="ARBA00049524"/>
    </source>
</evidence>
<dbReference type="GO" id="GO:1990189">
    <property type="term" value="F:protein N-terminal-serine acetyltransferase activity"/>
    <property type="evidence" value="ECO:0007669"/>
    <property type="project" value="UniProtKB-EC"/>
</dbReference>
<dbReference type="EC" id="2.3.1.257" evidence="4"/>
<evidence type="ECO:0000256" key="5">
    <source>
        <dbReference type="ARBA" id="ARBA00015043"/>
    </source>
</evidence>
<dbReference type="GO" id="GO:0043998">
    <property type="term" value="F:histone H2A acetyltransferase activity"/>
    <property type="evidence" value="ECO:0007669"/>
    <property type="project" value="InterPro"/>
</dbReference>
<comment type="subcellular location">
    <subcellularLocation>
        <location evidence="2">Cytoplasm</location>
    </subcellularLocation>
    <subcellularLocation>
        <location evidence="1">Nucleus</location>
    </subcellularLocation>
</comment>
<dbReference type="InterPro" id="IPR039949">
    <property type="entry name" value="NAA40"/>
</dbReference>
<evidence type="ECO:0000313" key="14">
    <source>
        <dbReference type="EMBL" id="KFG50785.1"/>
    </source>
</evidence>
<comment type="catalytic activity">
    <reaction evidence="11">
        <text>N-terminal L-seryl-[histone H4] + acetyl-CoA = N-terminal N(alpha)-acetyl-L-seryl-[histone H4] + CoA + H(+)</text>
        <dbReference type="Rhea" id="RHEA:50596"/>
        <dbReference type="Rhea" id="RHEA-COMP:12740"/>
        <dbReference type="Rhea" id="RHEA-COMP:12743"/>
        <dbReference type="ChEBI" id="CHEBI:15378"/>
        <dbReference type="ChEBI" id="CHEBI:57287"/>
        <dbReference type="ChEBI" id="CHEBI:57288"/>
        <dbReference type="ChEBI" id="CHEBI:64738"/>
        <dbReference type="ChEBI" id="CHEBI:83690"/>
        <dbReference type="EC" id="2.3.1.257"/>
    </reaction>
</comment>
<dbReference type="PANTHER" id="PTHR20531">
    <property type="entry name" value="N-ALPHA-ACETYLTRANSFERASE 40"/>
    <property type="match status" value="1"/>
</dbReference>
<dbReference type="CDD" id="cd04301">
    <property type="entry name" value="NAT_SF"/>
    <property type="match status" value="1"/>
</dbReference>
<dbReference type="AlphaFoldDB" id="A0A086L2B7"/>
<dbReference type="EMBL" id="AEYI02000261">
    <property type="protein sequence ID" value="KFG50785.1"/>
    <property type="molecule type" value="Genomic_DNA"/>
</dbReference>
<evidence type="ECO:0000256" key="8">
    <source>
        <dbReference type="ARBA" id="ARBA00023242"/>
    </source>
</evidence>
<evidence type="ECO:0000256" key="10">
    <source>
        <dbReference type="ARBA" id="ARBA00047821"/>
    </source>
</evidence>
<dbReference type="Pfam" id="PF00583">
    <property type="entry name" value="Acetyltransf_1"/>
    <property type="match status" value="1"/>
</dbReference>
<proteinExistence type="inferred from homology"/>
<feature type="region of interest" description="Disordered" evidence="12">
    <location>
        <begin position="1"/>
        <end position="52"/>
    </location>
</feature>
<evidence type="ECO:0000256" key="2">
    <source>
        <dbReference type="ARBA" id="ARBA00004496"/>
    </source>
</evidence>
<dbReference type="VEuPathDB" id="ToxoDB:TGP89_230060"/>
<comment type="caution">
    <text evidence="14">The sequence shown here is derived from an EMBL/GenBank/DDBJ whole genome shotgun (WGS) entry which is preliminary data.</text>
</comment>
<evidence type="ECO:0000256" key="3">
    <source>
        <dbReference type="ARBA" id="ARBA00008870"/>
    </source>
</evidence>
<evidence type="ECO:0000256" key="1">
    <source>
        <dbReference type="ARBA" id="ARBA00004123"/>
    </source>
</evidence>
<evidence type="ECO:0000259" key="13">
    <source>
        <dbReference type="PROSITE" id="PS51186"/>
    </source>
</evidence>
<dbReference type="GO" id="GO:0010485">
    <property type="term" value="F:histone H4 acetyltransferase activity"/>
    <property type="evidence" value="ECO:0007669"/>
    <property type="project" value="InterPro"/>
</dbReference>
<dbReference type="InterPro" id="IPR000182">
    <property type="entry name" value="GNAT_dom"/>
</dbReference>
<dbReference type="InterPro" id="IPR016181">
    <property type="entry name" value="Acyl_CoA_acyltransferase"/>
</dbReference>
<dbReference type="SUPFAM" id="SSF55729">
    <property type="entry name" value="Acyl-CoA N-acyltransferases (Nat)"/>
    <property type="match status" value="1"/>
</dbReference>
<accession>A0A086L2B7</accession>
<comment type="catalytic activity">
    <reaction evidence="10">
        <text>N-terminal L-seryl-[histone H2A] + acetyl-CoA = N-terminal N(alpha)-acetyl-L-seryl-[histone H2A] + CoA + H(+)</text>
        <dbReference type="Rhea" id="RHEA:50600"/>
        <dbReference type="Rhea" id="RHEA-COMP:12742"/>
        <dbReference type="Rhea" id="RHEA-COMP:12744"/>
        <dbReference type="ChEBI" id="CHEBI:15378"/>
        <dbReference type="ChEBI" id="CHEBI:57287"/>
        <dbReference type="ChEBI" id="CHEBI:57288"/>
        <dbReference type="ChEBI" id="CHEBI:64738"/>
        <dbReference type="ChEBI" id="CHEBI:83690"/>
        <dbReference type="EC" id="2.3.1.257"/>
    </reaction>
</comment>
<keyword evidence="8" id="KW-0539">Nucleus</keyword>
<comment type="similarity">
    <text evidence="3">Belongs to the acetyltransferase family. NAA40 subfamily.</text>
</comment>
<keyword evidence="6" id="KW-0963">Cytoplasm</keyword>